<feature type="domain" description="Sushi" evidence="7">
    <location>
        <begin position="287"/>
        <end position="352"/>
    </location>
</feature>
<dbReference type="PROSITE" id="PS50835">
    <property type="entry name" value="IG_LIKE"/>
    <property type="match status" value="1"/>
</dbReference>
<dbReference type="Gene3D" id="2.10.70.10">
    <property type="entry name" value="Complement Module, domain 1"/>
    <property type="match status" value="5"/>
</dbReference>
<evidence type="ECO:0000256" key="2">
    <source>
        <dbReference type="ARBA" id="ARBA00022737"/>
    </source>
</evidence>
<feature type="domain" description="Sushi" evidence="7">
    <location>
        <begin position="227"/>
        <end position="286"/>
    </location>
</feature>
<proteinExistence type="predicted"/>
<name>A0A8S1BTH7_9INSE</name>
<dbReference type="AlphaFoldDB" id="A0A8S1BTH7"/>
<dbReference type="SMART" id="SM00032">
    <property type="entry name" value="CCP"/>
    <property type="match status" value="5"/>
</dbReference>
<dbReference type="InterPro" id="IPR036179">
    <property type="entry name" value="Ig-like_dom_sf"/>
</dbReference>
<evidence type="ECO:0008006" key="10">
    <source>
        <dbReference type="Google" id="ProtNLM"/>
    </source>
</evidence>
<dbReference type="InterPro" id="IPR035976">
    <property type="entry name" value="Sushi/SCR/CCP_sf"/>
</dbReference>
<evidence type="ECO:0000313" key="8">
    <source>
        <dbReference type="EMBL" id="CAB3362218.1"/>
    </source>
</evidence>
<keyword evidence="4" id="KW-0325">Glycoprotein</keyword>
<sequence length="418" mass="46021">MYKNVSIVADTRVPFPDGTQVMVRCRELGVYKLLGESTLTCQGGVWNHQVPNCIPTTLLTNFTDDAPPTILVRVPAGSASVEPDGELAVFPGSIIHLECVFARKLGNPEWSWSSAFRQYLTGWAIAPEERDWKYRLSIYYSKPQDSGVFTCTTPHGLTNSVTINVVAVHCAPLEVDDPHVTARVEGSRLGHTAVFQCPMGFVLNGTANLTCHATGKWSGMPPQCNPVRCPRLRDIGDPHLELIEQNTTYLGRAYYRCRWGYRLTGPPGLECGSDGKWIGEVPRCQPVHCPPPKPPFNGRILEAGGRALSDGRYAVGSAVQFGCSDSHQLVGEPTIVCTENGFWSHKAPLCKPRCPYPGDPENGRIAPLKFYYEPGDHVKVTCNPGFVIRERTATSRPSCRQDGSWSEEIPSCVDYTQV</sequence>
<dbReference type="InterPro" id="IPR050350">
    <property type="entry name" value="Compl-Cell_Adhes-Reg"/>
</dbReference>
<feature type="domain" description="Sushi" evidence="7">
    <location>
        <begin position="168"/>
        <end position="226"/>
    </location>
</feature>
<accession>A0A8S1BTH7</accession>
<comment type="caution">
    <text evidence="8">The sequence shown here is derived from an EMBL/GenBank/DDBJ whole genome shotgun (WGS) entry which is preliminary data.</text>
</comment>
<feature type="disulfide bond" evidence="5">
    <location>
        <begin position="257"/>
        <end position="284"/>
    </location>
</feature>
<keyword evidence="2" id="KW-0677">Repeat</keyword>
<dbReference type="InterPro" id="IPR013783">
    <property type="entry name" value="Ig-like_fold"/>
</dbReference>
<dbReference type="PANTHER" id="PTHR19325:SF575">
    <property type="entry name" value="LOCOMOTION-RELATED PROTEIN HIKARU GENKI"/>
    <property type="match status" value="1"/>
</dbReference>
<evidence type="ECO:0000256" key="5">
    <source>
        <dbReference type="PROSITE-ProRule" id="PRU00302"/>
    </source>
</evidence>
<dbReference type="CDD" id="cd00033">
    <property type="entry name" value="CCP"/>
    <property type="match status" value="5"/>
</dbReference>
<evidence type="ECO:0000259" key="7">
    <source>
        <dbReference type="PROSITE" id="PS50923"/>
    </source>
</evidence>
<feature type="disulfide bond" evidence="5">
    <location>
        <begin position="323"/>
        <end position="350"/>
    </location>
</feature>
<comment type="caution">
    <text evidence="5">Lacks conserved residue(s) required for the propagation of feature annotation.</text>
</comment>
<keyword evidence="3 5" id="KW-1015">Disulfide bond</keyword>
<feature type="domain" description="Sushi" evidence="7">
    <location>
        <begin position="1"/>
        <end position="55"/>
    </location>
</feature>
<organism evidence="8 9">
    <name type="scientific">Cloeon dipterum</name>
    <dbReference type="NCBI Taxonomy" id="197152"/>
    <lineage>
        <taxon>Eukaryota</taxon>
        <taxon>Metazoa</taxon>
        <taxon>Ecdysozoa</taxon>
        <taxon>Arthropoda</taxon>
        <taxon>Hexapoda</taxon>
        <taxon>Insecta</taxon>
        <taxon>Pterygota</taxon>
        <taxon>Palaeoptera</taxon>
        <taxon>Ephemeroptera</taxon>
        <taxon>Pisciforma</taxon>
        <taxon>Baetidae</taxon>
        <taxon>Cloeon</taxon>
    </lineage>
</organism>
<protein>
    <recommendedName>
        <fullName evidence="10">Locomotion-related protein Hikaru genki</fullName>
    </recommendedName>
</protein>
<dbReference type="Gene3D" id="2.60.40.10">
    <property type="entry name" value="Immunoglobulins"/>
    <property type="match status" value="1"/>
</dbReference>
<dbReference type="PANTHER" id="PTHR19325">
    <property type="entry name" value="COMPLEMENT COMPONENT-RELATED SUSHI DOMAIN-CONTAINING"/>
    <property type="match status" value="1"/>
</dbReference>
<dbReference type="Pfam" id="PF00084">
    <property type="entry name" value="Sushi"/>
    <property type="match status" value="5"/>
</dbReference>
<dbReference type="OrthoDB" id="6127264at2759"/>
<evidence type="ECO:0000313" key="9">
    <source>
        <dbReference type="Proteomes" id="UP000494165"/>
    </source>
</evidence>
<dbReference type="SUPFAM" id="SSF48726">
    <property type="entry name" value="Immunoglobulin"/>
    <property type="match status" value="1"/>
</dbReference>
<reference evidence="8 9" key="1">
    <citation type="submission" date="2020-04" db="EMBL/GenBank/DDBJ databases">
        <authorList>
            <person name="Alioto T."/>
            <person name="Alioto T."/>
            <person name="Gomez Garrido J."/>
        </authorList>
    </citation>
    <scope>NUCLEOTIDE SEQUENCE [LARGE SCALE GENOMIC DNA]</scope>
</reference>
<dbReference type="InterPro" id="IPR000436">
    <property type="entry name" value="Sushi_SCR_CCP_dom"/>
</dbReference>
<dbReference type="Proteomes" id="UP000494165">
    <property type="component" value="Unassembled WGS sequence"/>
</dbReference>
<dbReference type="EMBL" id="CADEPI010000008">
    <property type="protein sequence ID" value="CAB3362218.1"/>
    <property type="molecule type" value="Genomic_DNA"/>
</dbReference>
<dbReference type="PROSITE" id="PS50923">
    <property type="entry name" value="SUSHI"/>
    <property type="match status" value="5"/>
</dbReference>
<dbReference type="InterPro" id="IPR007110">
    <property type="entry name" value="Ig-like_dom"/>
</dbReference>
<feature type="domain" description="Sushi" evidence="7">
    <location>
        <begin position="353"/>
        <end position="414"/>
    </location>
</feature>
<feature type="domain" description="Ig-like" evidence="6">
    <location>
        <begin position="68"/>
        <end position="164"/>
    </location>
</feature>
<evidence type="ECO:0000256" key="1">
    <source>
        <dbReference type="ARBA" id="ARBA00022659"/>
    </source>
</evidence>
<evidence type="ECO:0000256" key="3">
    <source>
        <dbReference type="ARBA" id="ARBA00023157"/>
    </source>
</evidence>
<evidence type="ECO:0000256" key="4">
    <source>
        <dbReference type="ARBA" id="ARBA00023180"/>
    </source>
</evidence>
<evidence type="ECO:0000259" key="6">
    <source>
        <dbReference type="PROSITE" id="PS50835"/>
    </source>
</evidence>
<gene>
    <name evidence="8" type="ORF">CLODIP_2_CD05044</name>
</gene>
<keyword evidence="9" id="KW-1185">Reference proteome</keyword>
<dbReference type="SUPFAM" id="SSF57535">
    <property type="entry name" value="Complement control module/SCR domain"/>
    <property type="match status" value="5"/>
</dbReference>
<feature type="disulfide bond" evidence="5">
    <location>
        <begin position="197"/>
        <end position="224"/>
    </location>
</feature>
<keyword evidence="1 5" id="KW-0768">Sushi</keyword>